<dbReference type="EMBL" id="LAZR01020088">
    <property type="protein sequence ID" value="KKL90145.1"/>
    <property type="molecule type" value="Genomic_DNA"/>
</dbReference>
<proteinExistence type="predicted"/>
<evidence type="ECO:0000313" key="1">
    <source>
        <dbReference type="EMBL" id="KKL90145.1"/>
    </source>
</evidence>
<comment type="caution">
    <text evidence="1">The sequence shown here is derived from an EMBL/GenBank/DDBJ whole genome shotgun (WGS) entry which is preliminary data.</text>
</comment>
<gene>
    <name evidence="1" type="ORF">LCGC14_1907620</name>
</gene>
<reference evidence="1" key="1">
    <citation type="journal article" date="2015" name="Nature">
        <title>Complex archaea that bridge the gap between prokaryotes and eukaryotes.</title>
        <authorList>
            <person name="Spang A."/>
            <person name="Saw J.H."/>
            <person name="Jorgensen S.L."/>
            <person name="Zaremba-Niedzwiedzka K."/>
            <person name="Martijn J."/>
            <person name="Lind A.E."/>
            <person name="van Eijk R."/>
            <person name="Schleper C."/>
            <person name="Guy L."/>
            <person name="Ettema T.J."/>
        </authorList>
    </citation>
    <scope>NUCLEOTIDE SEQUENCE</scope>
</reference>
<name>A0A0F9I8K5_9ZZZZ</name>
<sequence length="80" mass="9315">MAKEQIDNTVVDYRRCFSTDAGQRVLGNMLVEAKFFEYTETPEEQAVENFVKTILTKCGGYCVENIDEYVRNLMQMKMET</sequence>
<organism evidence="1">
    <name type="scientific">marine sediment metagenome</name>
    <dbReference type="NCBI Taxonomy" id="412755"/>
    <lineage>
        <taxon>unclassified sequences</taxon>
        <taxon>metagenomes</taxon>
        <taxon>ecological metagenomes</taxon>
    </lineage>
</organism>
<accession>A0A0F9I8K5</accession>
<protein>
    <submittedName>
        <fullName evidence="1">Uncharacterized protein</fullName>
    </submittedName>
</protein>
<dbReference type="AlphaFoldDB" id="A0A0F9I8K5"/>